<evidence type="ECO:0000256" key="1">
    <source>
        <dbReference type="SAM" id="MobiDB-lite"/>
    </source>
</evidence>
<dbReference type="PANTHER" id="PTHR37211">
    <property type="entry name" value="EXPRESSED PROTEIN"/>
    <property type="match status" value="1"/>
</dbReference>
<dbReference type="OrthoDB" id="3342809at2759"/>
<feature type="region of interest" description="Disordered" evidence="1">
    <location>
        <begin position="300"/>
        <end position="353"/>
    </location>
</feature>
<dbReference type="PANTHER" id="PTHR37211:SF1">
    <property type="entry name" value="EXPRESSED PROTEIN"/>
    <property type="match status" value="1"/>
</dbReference>
<dbReference type="EMBL" id="CCYA01000118">
    <property type="protein sequence ID" value="CEH12156.1"/>
    <property type="molecule type" value="Genomic_DNA"/>
</dbReference>
<name>A0A0P1B976_9BASI</name>
<proteinExistence type="predicted"/>
<evidence type="ECO:0000313" key="2">
    <source>
        <dbReference type="EMBL" id="CEH12156.1"/>
    </source>
</evidence>
<feature type="region of interest" description="Disordered" evidence="1">
    <location>
        <begin position="182"/>
        <end position="211"/>
    </location>
</feature>
<feature type="compositionally biased region" description="Basic and acidic residues" evidence="1">
    <location>
        <begin position="321"/>
        <end position="330"/>
    </location>
</feature>
<feature type="compositionally biased region" description="Acidic residues" evidence="1">
    <location>
        <begin position="457"/>
        <end position="469"/>
    </location>
</feature>
<feature type="region of interest" description="Disordered" evidence="1">
    <location>
        <begin position="1"/>
        <end position="27"/>
    </location>
</feature>
<dbReference type="Gene3D" id="3.40.50.150">
    <property type="entry name" value="Vaccinia Virus protein VP39"/>
    <property type="match status" value="1"/>
</dbReference>
<dbReference type="InterPro" id="IPR029063">
    <property type="entry name" value="SAM-dependent_MTases_sf"/>
</dbReference>
<feature type="compositionally biased region" description="Polar residues" evidence="1">
    <location>
        <begin position="186"/>
        <end position="208"/>
    </location>
</feature>
<dbReference type="Proteomes" id="UP000054845">
    <property type="component" value="Unassembled WGS sequence"/>
</dbReference>
<keyword evidence="3" id="KW-1185">Reference proteome</keyword>
<feature type="region of interest" description="Disordered" evidence="1">
    <location>
        <begin position="448"/>
        <end position="484"/>
    </location>
</feature>
<dbReference type="AlphaFoldDB" id="A0A0P1B976"/>
<sequence length="526" mass="58719">MADPRLFNFGGPPKIERKDEGEANRSTRPCWSGTLASKADALAVYSEAVQDPAAECANIESIYCASQDQDSEVPEAKILREDFCSSALVAHHWLSLGPEYSSQGVDIDLAALQHNQRLFGARDVRILQSSEYAHAKDALGVQLDPCDATSGVEHRNPVQGASWAPGAATDRFDRKLAKKLARSQKEAAQTQQRDLRTQNVSQTPSSSVDAEKPRLTLLHADVLSLPLSLPSPLQIPPPDVVASLNYALCYFHDRAGLLGYLRQVVRTLRPHTGRFVCDQFAGPQGNEIYPEQAPLWDKFGREPGFIRSGDPRPDPGNADVRVWRNDDEHSGSNPADQSQPESRVGSSSSSRHWPRGNLLLVRKGKWTPKIANGTFGEEQDFEYWREDGPVDYMTNRFRMSLSFRFQDGSWLRDVFAYDFRVWSLCEVIEAMREAGFAKVTAEVLPRGAADAHTKEESDSDCDSGPEEQSPDQVHGRRSDDGLQDMASLIRRTEREERNRSNYEIVREGEMVFAKRSFATYVIGHAP</sequence>
<organism evidence="2 3">
    <name type="scientific">Ceraceosorus bombacis</name>
    <dbReference type="NCBI Taxonomy" id="401625"/>
    <lineage>
        <taxon>Eukaryota</taxon>
        <taxon>Fungi</taxon>
        <taxon>Dikarya</taxon>
        <taxon>Basidiomycota</taxon>
        <taxon>Ustilaginomycotina</taxon>
        <taxon>Exobasidiomycetes</taxon>
        <taxon>Ceraceosorales</taxon>
        <taxon>Ceraceosoraceae</taxon>
        <taxon>Ceraceosorus</taxon>
    </lineage>
</organism>
<feature type="compositionally biased region" description="Basic and acidic residues" evidence="1">
    <location>
        <begin position="14"/>
        <end position="25"/>
    </location>
</feature>
<reference evidence="2 3" key="1">
    <citation type="submission" date="2014-09" db="EMBL/GenBank/DDBJ databases">
        <authorList>
            <person name="Magalhaes I.L.F."/>
            <person name="Oliveira U."/>
            <person name="Santos F.R."/>
            <person name="Vidigal T.H.D.A."/>
            <person name="Brescovit A.D."/>
            <person name="Santos A.J."/>
        </authorList>
    </citation>
    <scope>NUCLEOTIDE SEQUENCE [LARGE SCALE GENOMIC DNA]</scope>
</reference>
<feature type="compositionally biased region" description="Polar residues" evidence="1">
    <location>
        <begin position="331"/>
        <end position="345"/>
    </location>
</feature>
<evidence type="ECO:0000313" key="3">
    <source>
        <dbReference type="Proteomes" id="UP000054845"/>
    </source>
</evidence>
<accession>A0A0P1B976</accession>
<protein>
    <submittedName>
        <fullName evidence="2">Uncharacterized protein</fullName>
    </submittedName>
</protein>
<dbReference type="SUPFAM" id="SSF53335">
    <property type="entry name" value="S-adenosyl-L-methionine-dependent methyltransferases"/>
    <property type="match status" value="1"/>
</dbReference>